<proteinExistence type="predicted"/>
<sequence length="472" mass="52635">MALTSRLEILTKMARNTARPGSHRLRFLTLSRYRIALLVTCLVLVLVLVLPVLPQDAHRYTNWTSILRTPATTQSPDTSPSLLLSQLLFPPPSDPADGDHSWIAENERTITSLLRCVEQGSCGANQTKVVILTAGDFRGLLYGMNGGEAIWANSTIIALRRLGYSYLYAINQAHTSQLYNIFREIVPLIIFNVPDDTTCFHDPECVLTKNRPHGIPAWKIFSFHFWDSPANPLGKKWTMSPENYHESSGNTYLGYSIEPQCARQAFIPHEHRPRHGYVLAKEAGYFTHKNHAFSPDVFEAASTAAGIQLFAGVRESLLPDYYPSNITNVGFLSSAKFYETLANSRVLVGIGIPTTSPTPYEALCLGVPFINPILQWDANNPTDKKRWLSQHMTLKSLDPPYVYNVFKGDKAGFVKAVVDATSNPIQSFVLEDMRMKTVEARLANILETDWKAEGAKVLDERKASGSGETFSL</sequence>
<accession>A0AAD7M7J5</accession>
<protein>
    <recommendedName>
        <fullName evidence="1">Glycosyltransferase family 18 catalytic domain-containing protein</fullName>
    </recommendedName>
</protein>
<name>A0AAD7M7J5_9AGAR</name>
<evidence type="ECO:0000259" key="1">
    <source>
        <dbReference type="Pfam" id="PF15024"/>
    </source>
</evidence>
<dbReference type="GO" id="GO:0030144">
    <property type="term" value="F:alpha-1,6-mannosylglycoprotein 6-beta-N-acetylglucosaminyltransferase activity"/>
    <property type="evidence" value="ECO:0007669"/>
    <property type="project" value="InterPro"/>
</dbReference>
<evidence type="ECO:0000313" key="3">
    <source>
        <dbReference type="Proteomes" id="UP001215598"/>
    </source>
</evidence>
<feature type="domain" description="Glycosyltransferase family 18 catalytic" evidence="1">
    <location>
        <begin position="245"/>
        <end position="446"/>
    </location>
</feature>
<keyword evidence="3" id="KW-1185">Reference proteome</keyword>
<reference evidence="2" key="1">
    <citation type="submission" date="2023-03" db="EMBL/GenBank/DDBJ databases">
        <title>Massive genome expansion in bonnet fungi (Mycena s.s.) driven by repeated elements and novel gene families across ecological guilds.</title>
        <authorList>
            <consortium name="Lawrence Berkeley National Laboratory"/>
            <person name="Harder C.B."/>
            <person name="Miyauchi S."/>
            <person name="Viragh M."/>
            <person name="Kuo A."/>
            <person name="Thoen E."/>
            <person name="Andreopoulos B."/>
            <person name="Lu D."/>
            <person name="Skrede I."/>
            <person name="Drula E."/>
            <person name="Henrissat B."/>
            <person name="Morin E."/>
            <person name="Kohler A."/>
            <person name="Barry K."/>
            <person name="LaButti K."/>
            <person name="Morin E."/>
            <person name="Salamov A."/>
            <person name="Lipzen A."/>
            <person name="Mereny Z."/>
            <person name="Hegedus B."/>
            <person name="Baldrian P."/>
            <person name="Stursova M."/>
            <person name="Weitz H."/>
            <person name="Taylor A."/>
            <person name="Grigoriev I.V."/>
            <person name="Nagy L.G."/>
            <person name="Martin F."/>
            <person name="Kauserud H."/>
        </authorList>
    </citation>
    <scope>NUCLEOTIDE SEQUENCE</scope>
    <source>
        <strain evidence="2">CBHHK182m</strain>
    </source>
</reference>
<comment type="caution">
    <text evidence="2">The sequence shown here is derived from an EMBL/GenBank/DDBJ whole genome shotgun (WGS) entry which is preliminary data.</text>
</comment>
<organism evidence="2 3">
    <name type="scientific">Mycena metata</name>
    <dbReference type="NCBI Taxonomy" id="1033252"/>
    <lineage>
        <taxon>Eukaryota</taxon>
        <taxon>Fungi</taxon>
        <taxon>Dikarya</taxon>
        <taxon>Basidiomycota</taxon>
        <taxon>Agaricomycotina</taxon>
        <taxon>Agaricomycetes</taxon>
        <taxon>Agaricomycetidae</taxon>
        <taxon>Agaricales</taxon>
        <taxon>Marasmiineae</taxon>
        <taxon>Mycenaceae</taxon>
        <taxon>Mycena</taxon>
    </lineage>
</organism>
<evidence type="ECO:0000313" key="2">
    <source>
        <dbReference type="EMBL" id="KAJ7704701.1"/>
    </source>
</evidence>
<gene>
    <name evidence="2" type="ORF">B0H16DRAFT_1636955</name>
</gene>
<dbReference type="Proteomes" id="UP001215598">
    <property type="component" value="Unassembled WGS sequence"/>
</dbReference>
<dbReference type="EMBL" id="JARKIB010000482">
    <property type="protein sequence ID" value="KAJ7704701.1"/>
    <property type="molecule type" value="Genomic_DNA"/>
</dbReference>
<dbReference type="Pfam" id="PF15024">
    <property type="entry name" value="Glyco_transf_18"/>
    <property type="match status" value="1"/>
</dbReference>
<dbReference type="AlphaFoldDB" id="A0AAD7M7J5"/>
<dbReference type="InterPro" id="IPR026116">
    <property type="entry name" value="GT18_cat"/>
</dbReference>